<dbReference type="Proteomes" id="UP001232445">
    <property type="component" value="Unassembled WGS sequence"/>
</dbReference>
<evidence type="ECO:0000313" key="13">
    <source>
        <dbReference type="EMBL" id="MDQ0340414.1"/>
    </source>
</evidence>
<proteinExistence type="predicted"/>
<dbReference type="EMBL" id="JAUSUQ010000013">
    <property type="protein sequence ID" value="MDQ0340414.1"/>
    <property type="molecule type" value="Genomic_DNA"/>
</dbReference>
<dbReference type="PANTHER" id="PTHR43380">
    <property type="entry name" value="2-OXOISOVALERATE DEHYDROGENASE SUBUNIT ALPHA, MITOCHONDRIAL"/>
    <property type="match status" value="1"/>
</dbReference>
<dbReference type="GO" id="GO:0004739">
    <property type="term" value="F:pyruvate dehydrogenase (acetyl-transferring) activity"/>
    <property type="evidence" value="ECO:0007669"/>
    <property type="project" value="UniProtKB-EC"/>
</dbReference>
<dbReference type="Pfam" id="PF00676">
    <property type="entry name" value="E1_dh"/>
    <property type="match status" value="1"/>
</dbReference>
<name>A0ABU0CX11_9BACI</name>
<dbReference type="SUPFAM" id="SSF52518">
    <property type="entry name" value="Thiamin diphosphate-binding fold (THDP-binding)"/>
    <property type="match status" value="1"/>
</dbReference>
<feature type="coiled-coil region" evidence="11">
    <location>
        <begin position="304"/>
        <end position="331"/>
    </location>
</feature>
<accession>A0ABU0CX11</accession>
<evidence type="ECO:0000256" key="9">
    <source>
        <dbReference type="ARBA" id="ARBA00051231"/>
    </source>
</evidence>
<dbReference type="EC" id="1.2.4.1" evidence="3 10"/>
<evidence type="ECO:0000256" key="4">
    <source>
        <dbReference type="ARBA" id="ARBA00014159"/>
    </source>
</evidence>
<keyword evidence="7 10" id="KW-0670">Pyruvate</keyword>
<evidence type="ECO:0000313" key="14">
    <source>
        <dbReference type="Proteomes" id="UP001232445"/>
    </source>
</evidence>
<evidence type="ECO:0000256" key="3">
    <source>
        <dbReference type="ARBA" id="ARBA00012281"/>
    </source>
</evidence>
<sequence length="360" mass="40324">MSKQLKAIRAEKVETIKVLDADGKVVSSDLEPKMSDDELRELMKRMVFTRVLDQRAISLNRQGRLGFYAPVAGQEATMIGSQFALNKEDFILPSYRDIPQIVWHGLPLYQAFLYSRGHQHGGQIPEDVNVLMPQIIIGAQIIQTAGVALGFKKKGEKRVAVTYIGDGGTSQGDFYEGINFAGAYQVPAVFVIQNNQYAISVPVELQTNAETLAQKAVAAGIPGYQVDGMDVLAVYTVMKEVVDKARNGEGPALIESLTYRYGPHTMAGDDPTRYRTNEELDEWEKNDPLIRFRKYLESKGLWSEEDENKVIEEAKEEINKAIKQADETEKMTIPQLIDSMFETLPAHLEEQKAEYEKAGE</sequence>
<evidence type="ECO:0000256" key="5">
    <source>
        <dbReference type="ARBA" id="ARBA00023002"/>
    </source>
</evidence>
<dbReference type="InterPro" id="IPR017596">
    <property type="entry name" value="PdhA/BkdA"/>
</dbReference>
<feature type="domain" description="Dehydrogenase E1 component" evidence="12">
    <location>
        <begin position="43"/>
        <end position="332"/>
    </location>
</feature>
<evidence type="ECO:0000259" key="12">
    <source>
        <dbReference type="Pfam" id="PF00676"/>
    </source>
</evidence>
<dbReference type="InterPro" id="IPR029061">
    <property type="entry name" value="THDP-binding"/>
</dbReference>
<comment type="subunit">
    <text evidence="2 10">Heterodimer of an alpha and a beta chain.</text>
</comment>
<protein>
    <recommendedName>
        <fullName evidence="4 10">Pyruvate dehydrogenase E1 component subunit alpha</fullName>
        <ecNumber evidence="3 10">1.2.4.1</ecNumber>
    </recommendedName>
</protein>
<comment type="cofactor">
    <cofactor evidence="1 10">
        <name>thiamine diphosphate</name>
        <dbReference type="ChEBI" id="CHEBI:58937"/>
    </cofactor>
</comment>
<keyword evidence="6 10" id="KW-0786">Thiamine pyrophosphate</keyword>
<reference evidence="13 14" key="1">
    <citation type="submission" date="2023-07" db="EMBL/GenBank/DDBJ databases">
        <title>Genomic Encyclopedia of Type Strains, Phase IV (KMG-IV): sequencing the most valuable type-strain genomes for metagenomic binning, comparative biology and taxonomic classification.</title>
        <authorList>
            <person name="Goeker M."/>
        </authorList>
    </citation>
    <scope>NUCLEOTIDE SEQUENCE [LARGE SCALE GENOMIC DNA]</scope>
    <source>
        <strain evidence="13 14">DSM 17740</strain>
    </source>
</reference>
<organism evidence="13 14">
    <name type="scientific">Caldalkalibacillus uzonensis</name>
    <dbReference type="NCBI Taxonomy" id="353224"/>
    <lineage>
        <taxon>Bacteria</taxon>
        <taxon>Bacillati</taxon>
        <taxon>Bacillota</taxon>
        <taxon>Bacilli</taxon>
        <taxon>Bacillales</taxon>
        <taxon>Bacillaceae</taxon>
        <taxon>Caldalkalibacillus</taxon>
    </lineage>
</organism>
<evidence type="ECO:0000256" key="1">
    <source>
        <dbReference type="ARBA" id="ARBA00001964"/>
    </source>
</evidence>
<dbReference type="CDD" id="cd02000">
    <property type="entry name" value="TPP_E1_PDC_ADC_BCADC"/>
    <property type="match status" value="1"/>
</dbReference>
<keyword evidence="5 10" id="KW-0560">Oxidoreductase</keyword>
<dbReference type="Gene3D" id="3.40.50.970">
    <property type="match status" value="1"/>
</dbReference>
<dbReference type="InterPro" id="IPR050771">
    <property type="entry name" value="Alpha-ketoacid_DH_E1_comp"/>
</dbReference>
<keyword evidence="14" id="KW-1185">Reference proteome</keyword>
<evidence type="ECO:0000256" key="8">
    <source>
        <dbReference type="ARBA" id="ARBA00025211"/>
    </source>
</evidence>
<dbReference type="RefSeq" id="WP_307341991.1">
    <property type="nucleotide sequence ID" value="NZ_JAUSUQ010000013.1"/>
</dbReference>
<evidence type="ECO:0000256" key="6">
    <source>
        <dbReference type="ARBA" id="ARBA00023052"/>
    </source>
</evidence>
<comment type="catalytic activity">
    <reaction evidence="9 10">
        <text>N(6)-[(R)-lipoyl]-L-lysyl-[protein] + pyruvate + H(+) = N(6)-[(R)-S(8)-acetyldihydrolipoyl]-L-lysyl-[protein] + CO2</text>
        <dbReference type="Rhea" id="RHEA:19189"/>
        <dbReference type="Rhea" id="RHEA-COMP:10474"/>
        <dbReference type="Rhea" id="RHEA-COMP:10478"/>
        <dbReference type="ChEBI" id="CHEBI:15361"/>
        <dbReference type="ChEBI" id="CHEBI:15378"/>
        <dbReference type="ChEBI" id="CHEBI:16526"/>
        <dbReference type="ChEBI" id="CHEBI:83099"/>
        <dbReference type="ChEBI" id="CHEBI:83111"/>
        <dbReference type="EC" id="1.2.4.1"/>
    </reaction>
</comment>
<dbReference type="NCBIfam" id="TIGR03181">
    <property type="entry name" value="PDH_E1_alph_x"/>
    <property type="match status" value="1"/>
</dbReference>
<gene>
    <name evidence="13" type="ORF">J2S00_003223</name>
</gene>
<comment type="caution">
    <text evidence="13">The sequence shown here is derived from an EMBL/GenBank/DDBJ whole genome shotgun (WGS) entry which is preliminary data.</text>
</comment>
<evidence type="ECO:0000256" key="2">
    <source>
        <dbReference type="ARBA" id="ARBA00011870"/>
    </source>
</evidence>
<evidence type="ECO:0000256" key="7">
    <source>
        <dbReference type="ARBA" id="ARBA00023317"/>
    </source>
</evidence>
<comment type="function">
    <text evidence="8 10">The pyruvate dehydrogenase complex catalyzes the overall conversion of pyruvate to acetyl-CoA and CO(2). It contains multiple copies of three enzymatic components: pyruvate dehydrogenase (E1), dihydrolipoamide acetyltransferase (E2) and lipoamide dehydrogenase (E3).</text>
</comment>
<keyword evidence="11" id="KW-0175">Coiled coil</keyword>
<dbReference type="PANTHER" id="PTHR43380:SF1">
    <property type="entry name" value="2-OXOISOVALERATE DEHYDROGENASE SUBUNIT ALPHA, MITOCHONDRIAL"/>
    <property type="match status" value="1"/>
</dbReference>
<dbReference type="InterPro" id="IPR001017">
    <property type="entry name" value="DH_E1"/>
</dbReference>
<evidence type="ECO:0000256" key="10">
    <source>
        <dbReference type="RuleBase" id="RU366007"/>
    </source>
</evidence>
<evidence type="ECO:0000256" key="11">
    <source>
        <dbReference type="SAM" id="Coils"/>
    </source>
</evidence>